<feature type="transmembrane region" description="Helical" evidence="1">
    <location>
        <begin position="20"/>
        <end position="42"/>
    </location>
</feature>
<evidence type="ECO:0000313" key="2">
    <source>
        <dbReference type="EMBL" id="JAH92788.1"/>
    </source>
</evidence>
<reference evidence="2" key="1">
    <citation type="submission" date="2014-11" db="EMBL/GenBank/DDBJ databases">
        <authorList>
            <person name="Amaro Gonzalez C."/>
        </authorList>
    </citation>
    <scope>NUCLEOTIDE SEQUENCE</scope>
</reference>
<proteinExistence type="predicted"/>
<organism evidence="2">
    <name type="scientific">Anguilla anguilla</name>
    <name type="common">European freshwater eel</name>
    <name type="synonym">Muraena anguilla</name>
    <dbReference type="NCBI Taxonomy" id="7936"/>
    <lineage>
        <taxon>Eukaryota</taxon>
        <taxon>Metazoa</taxon>
        <taxon>Chordata</taxon>
        <taxon>Craniata</taxon>
        <taxon>Vertebrata</taxon>
        <taxon>Euteleostomi</taxon>
        <taxon>Actinopterygii</taxon>
        <taxon>Neopterygii</taxon>
        <taxon>Teleostei</taxon>
        <taxon>Anguilliformes</taxon>
        <taxon>Anguillidae</taxon>
        <taxon>Anguilla</taxon>
    </lineage>
</organism>
<dbReference type="EMBL" id="GBXM01015789">
    <property type="protein sequence ID" value="JAH92788.1"/>
    <property type="molecule type" value="Transcribed_RNA"/>
</dbReference>
<sequence length="46" mass="5098">MTGGTPVLGNILSISDYNKLQLMLACNNTVKLTTIIFCYWGVKKPH</sequence>
<keyword evidence="1" id="KW-0812">Transmembrane</keyword>
<accession>A0A0E9WTK0</accession>
<evidence type="ECO:0000256" key="1">
    <source>
        <dbReference type="SAM" id="Phobius"/>
    </source>
</evidence>
<keyword evidence="1" id="KW-1133">Transmembrane helix</keyword>
<name>A0A0E9WTK0_ANGAN</name>
<protein>
    <submittedName>
        <fullName evidence="2">Uncharacterized protein</fullName>
    </submittedName>
</protein>
<keyword evidence="1" id="KW-0472">Membrane</keyword>
<reference evidence="2" key="2">
    <citation type="journal article" date="2015" name="Fish Shellfish Immunol.">
        <title>Early steps in the European eel (Anguilla anguilla)-Vibrio vulnificus interaction in the gills: Role of the RtxA13 toxin.</title>
        <authorList>
            <person name="Callol A."/>
            <person name="Pajuelo D."/>
            <person name="Ebbesson L."/>
            <person name="Teles M."/>
            <person name="MacKenzie S."/>
            <person name="Amaro C."/>
        </authorList>
    </citation>
    <scope>NUCLEOTIDE SEQUENCE</scope>
</reference>
<dbReference type="AlphaFoldDB" id="A0A0E9WTK0"/>